<reference evidence="1" key="1">
    <citation type="submission" date="2018-02" db="EMBL/GenBank/DDBJ databases">
        <title>Rhizophora mucronata_Transcriptome.</title>
        <authorList>
            <person name="Meera S.P."/>
            <person name="Sreeshan A."/>
            <person name="Augustine A."/>
        </authorList>
    </citation>
    <scope>NUCLEOTIDE SEQUENCE</scope>
    <source>
        <tissue evidence="1">Leaf</tissue>
    </source>
</reference>
<sequence>MKDDFIVQASIRPSDSLCSKSDLAKISDRA</sequence>
<organism evidence="1">
    <name type="scientific">Rhizophora mucronata</name>
    <name type="common">Asiatic mangrove</name>
    <dbReference type="NCBI Taxonomy" id="61149"/>
    <lineage>
        <taxon>Eukaryota</taxon>
        <taxon>Viridiplantae</taxon>
        <taxon>Streptophyta</taxon>
        <taxon>Embryophyta</taxon>
        <taxon>Tracheophyta</taxon>
        <taxon>Spermatophyta</taxon>
        <taxon>Magnoliopsida</taxon>
        <taxon>eudicotyledons</taxon>
        <taxon>Gunneridae</taxon>
        <taxon>Pentapetalae</taxon>
        <taxon>rosids</taxon>
        <taxon>fabids</taxon>
        <taxon>Malpighiales</taxon>
        <taxon>Rhizophoraceae</taxon>
        <taxon>Rhizophora</taxon>
    </lineage>
</organism>
<evidence type="ECO:0000313" key="1">
    <source>
        <dbReference type="EMBL" id="MBX50469.1"/>
    </source>
</evidence>
<protein>
    <submittedName>
        <fullName evidence="1">Uncharacterized protein</fullName>
    </submittedName>
</protein>
<proteinExistence type="predicted"/>
<accession>A0A2P2P6Z2</accession>
<dbReference type="EMBL" id="GGEC01069985">
    <property type="protein sequence ID" value="MBX50469.1"/>
    <property type="molecule type" value="Transcribed_RNA"/>
</dbReference>
<name>A0A2P2P6Z2_RHIMU</name>
<dbReference type="AlphaFoldDB" id="A0A2P2P6Z2"/>